<gene>
    <name evidence="1" type="ORF">LYNGBM3L_44270</name>
</gene>
<reference evidence="2" key="1">
    <citation type="journal article" date="2011" name="Proc. Natl. Acad. Sci. U.S.A.">
        <title>Genomic insights into the physiology and ecology of the marine filamentous cyanobacterium Lyngbya majuscula.</title>
        <authorList>
            <person name="Jones A.C."/>
            <person name="Monroe E.A."/>
            <person name="Podell S."/>
            <person name="Hess W.R."/>
            <person name="Klages S."/>
            <person name="Esquenazi E."/>
            <person name="Niessen S."/>
            <person name="Hoover H."/>
            <person name="Rothmann M."/>
            <person name="Lasken R.S."/>
            <person name="Yates J.R.III."/>
            <person name="Reinhardt R."/>
            <person name="Kube M."/>
            <person name="Burkart M.D."/>
            <person name="Allen E.E."/>
            <person name="Dorrestein P.C."/>
            <person name="Gerwick W.H."/>
            <person name="Gerwick L."/>
        </authorList>
    </citation>
    <scope>NUCLEOTIDE SEQUENCE [LARGE SCALE GENOMIC DNA]</scope>
    <source>
        <strain evidence="2">3L</strain>
    </source>
</reference>
<evidence type="ECO:0000313" key="2">
    <source>
        <dbReference type="Proteomes" id="UP000003959"/>
    </source>
</evidence>
<evidence type="ECO:0000313" key="1">
    <source>
        <dbReference type="EMBL" id="EGJ30989.1"/>
    </source>
</evidence>
<accession>F4XWM9</accession>
<dbReference type="HOGENOM" id="CLU_2437583_0_0_3"/>
<dbReference type="AlphaFoldDB" id="F4XWM9"/>
<protein>
    <submittedName>
        <fullName evidence="1">Uncharacterized protein</fullName>
    </submittedName>
</protein>
<organism evidence="1 2">
    <name type="scientific">Moorena producens 3L</name>
    <dbReference type="NCBI Taxonomy" id="489825"/>
    <lineage>
        <taxon>Bacteria</taxon>
        <taxon>Bacillati</taxon>
        <taxon>Cyanobacteriota</taxon>
        <taxon>Cyanophyceae</taxon>
        <taxon>Coleofasciculales</taxon>
        <taxon>Coleofasciculaceae</taxon>
        <taxon>Moorena</taxon>
    </lineage>
</organism>
<dbReference type="Proteomes" id="UP000003959">
    <property type="component" value="Unassembled WGS sequence"/>
</dbReference>
<proteinExistence type="predicted"/>
<keyword evidence="2" id="KW-1185">Reference proteome</keyword>
<sequence>MSAWLEFVPVPELHCFDLFIHAILIIAFRNADVLNMGKRTGRPPIHGEAKKSHTVRTTDAAWDGLKEMADRAGLTLSEYLEALGKTGLLP</sequence>
<dbReference type="EMBL" id="GL890944">
    <property type="protein sequence ID" value="EGJ30989.1"/>
    <property type="molecule type" value="Genomic_DNA"/>
</dbReference>
<name>F4XWM9_9CYAN</name>